<dbReference type="InterPro" id="IPR000232">
    <property type="entry name" value="HSF_DNA-bd"/>
</dbReference>
<dbReference type="EMBL" id="JAIXMP010000007">
    <property type="protein sequence ID" value="KAI9270614.1"/>
    <property type="molecule type" value="Genomic_DNA"/>
</dbReference>
<dbReference type="PRINTS" id="PR00056">
    <property type="entry name" value="HSFDOMAIN"/>
</dbReference>
<comment type="caution">
    <text evidence="8">The sequence shown here is derived from an EMBL/GenBank/DDBJ whole genome shotgun (WGS) entry which is preliminary data.</text>
</comment>
<feature type="region of interest" description="Disordered" evidence="6">
    <location>
        <begin position="317"/>
        <end position="343"/>
    </location>
</feature>
<feature type="compositionally biased region" description="Basic and acidic residues" evidence="6">
    <location>
        <begin position="432"/>
        <end position="441"/>
    </location>
</feature>
<evidence type="ECO:0000259" key="7">
    <source>
        <dbReference type="SMART" id="SM00415"/>
    </source>
</evidence>
<feature type="region of interest" description="Disordered" evidence="6">
    <location>
        <begin position="396"/>
        <end position="441"/>
    </location>
</feature>
<dbReference type="GO" id="GO:0005634">
    <property type="term" value="C:nucleus"/>
    <property type="evidence" value="ECO:0007669"/>
    <property type="project" value="UniProtKB-SubCell"/>
</dbReference>
<name>A0AAD5PGW7_9FUNG</name>
<reference evidence="8" key="1">
    <citation type="journal article" date="2022" name="IScience">
        <title>Evolution of zygomycete secretomes and the origins of terrestrial fungal ecologies.</title>
        <authorList>
            <person name="Chang Y."/>
            <person name="Wang Y."/>
            <person name="Mondo S."/>
            <person name="Ahrendt S."/>
            <person name="Andreopoulos W."/>
            <person name="Barry K."/>
            <person name="Beard J."/>
            <person name="Benny G.L."/>
            <person name="Blankenship S."/>
            <person name="Bonito G."/>
            <person name="Cuomo C."/>
            <person name="Desiro A."/>
            <person name="Gervers K.A."/>
            <person name="Hundley H."/>
            <person name="Kuo A."/>
            <person name="LaButti K."/>
            <person name="Lang B.F."/>
            <person name="Lipzen A."/>
            <person name="O'Donnell K."/>
            <person name="Pangilinan J."/>
            <person name="Reynolds N."/>
            <person name="Sandor L."/>
            <person name="Smith M.E."/>
            <person name="Tsang A."/>
            <person name="Grigoriev I.V."/>
            <person name="Stajich J.E."/>
            <person name="Spatafora J.W."/>
        </authorList>
    </citation>
    <scope>NUCLEOTIDE SEQUENCE</scope>
    <source>
        <strain evidence="8">RSA 2281</strain>
    </source>
</reference>
<dbReference type="GO" id="GO:0043565">
    <property type="term" value="F:sequence-specific DNA binding"/>
    <property type="evidence" value="ECO:0007669"/>
    <property type="project" value="InterPro"/>
</dbReference>
<keyword evidence="3 8" id="KW-0238">DNA-binding</keyword>
<dbReference type="InterPro" id="IPR036388">
    <property type="entry name" value="WH-like_DNA-bd_sf"/>
</dbReference>
<dbReference type="SMART" id="SM00415">
    <property type="entry name" value="HSF"/>
    <property type="match status" value="1"/>
</dbReference>
<gene>
    <name evidence="8" type="ORF">BDA99DRAFT_534723</name>
</gene>
<dbReference type="PANTHER" id="PTHR10015">
    <property type="entry name" value="HEAT SHOCK TRANSCRIPTION FACTOR"/>
    <property type="match status" value="1"/>
</dbReference>
<evidence type="ECO:0000256" key="3">
    <source>
        <dbReference type="ARBA" id="ARBA00023125"/>
    </source>
</evidence>
<evidence type="ECO:0000256" key="4">
    <source>
        <dbReference type="ARBA" id="ARBA00023242"/>
    </source>
</evidence>
<reference evidence="8" key="2">
    <citation type="submission" date="2023-02" db="EMBL/GenBank/DDBJ databases">
        <authorList>
            <consortium name="DOE Joint Genome Institute"/>
            <person name="Mondo S.J."/>
            <person name="Chang Y."/>
            <person name="Wang Y."/>
            <person name="Ahrendt S."/>
            <person name="Andreopoulos W."/>
            <person name="Barry K."/>
            <person name="Beard J."/>
            <person name="Benny G.L."/>
            <person name="Blankenship S."/>
            <person name="Bonito G."/>
            <person name="Cuomo C."/>
            <person name="Desiro A."/>
            <person name="Gervers K.A."/>
            <person name="Hundley H."/>
            <person name="Kuo A."/>
            <person name="LaButti K."/>
            <person name="Lang B.F."/>
            <person name="Lipzen A."/>
            <person name="O'Donnell K."/>
            <person name="Pangilinan J."/>
            <person name="Reynolds N."/>
            <person name="Sandor L."/>
            <person name="Smith M.W."/>
            <person name="Tsang A."/>
            <person name="Grigoriev I.V."/>
            <person name="Stajich J.E."/>
            <person name="Spatafora J.W."/>
        </authorList>
    </citation>
    <scope>NUCLEOTIDE SEQUENCE</scope>
    <source>
        <strain evidence="8">RSA 2281</strain>
    </source>
</reference>
<keyword evidence="4" id="KW-0539">Nucleus</keyword>
<feature type="compositionally biased region" description="Low complexity" evidence="6">
    <location>
        <begin position="22"/>
        <end position="38"/>
    </location>
</feature>
<dbReference type="Proteomes" id="UP001209540">
    <property type="component" value="Unassembled WGS sequence"/>
</dbReference>
<dbReference type="Gene3D" id="1.10.10.10">
    <property type="entry name" value="Winged helix-like DNA-binding domain superfamily/Winged helix DNA-binding domain"/>
    <property type="match status" value="1"/>
</dbReference>
<evidence type="ECO:0000256" key="2">
    <source>
        <dbReference type="ARBA" id="ARBA00006403"/>
    </source>
</evidence>
<evidence type="ECO:0000256" key="5">
    <source>
        <dbReference type="RuleBase" id="RU004020"/>
    </source>
</evidence>
<dbReference type="PANTHER" id="PTHR10015:SF427">
    <property type="entry name" value="HEAT SHOCK FACTOR PROTEIN"/>
    <property type="match status" value="1"/>
</dbReference>
<sequence length="462" mass="52435">MEQHQWHRLPPVANQSVSGPESGTITTTSNSDSNSNNNIAIPEREDEVLRCQPFITKLLSILEDENNRNLISWSLCGDFFRIYDCDEFSRVVLPRYFRHCNWTSFVRQLNMYDFHKLSDTNLDPENWKTSNTITTITDNNNNNNNNRKNTENNSTIAPWEFKHENFHRNSTKGQLSQIKRKKPKDHTTLHIQYADTMRVNEPCITSSLEMVEQLENQLGILSSSFDGLVQDLAALRSVVELQNKTISSVTSFVQKLAQTEPRESNPPCYEISTQHPSANKSIHTLNDRANDSVTGVYQQQYFDRSQRLQPIMTTGIRTRIEQNIDEERGSSGGGDEEKESSGEDGIIIDKIALKSINQYGLPATSSTKTPTATPLKYLNLACAVTTINNERDILVGDDGLSKNNPSQQESSTSSTLKTKKRPRSPSPLLLPIDRHDKVEHPHEKKGFALEFILQKNPNNNQF</sequence>
<accession>A0AAD5PGW7</accession>
<evidence type="ECO:0000313" key="8">
    <source>
        <dbReference type="EMBL" id="KAI9270614.1"/>
    </source>
</evidence>
<evidence type="ECO:0000256" key="6">
    <source>
        <dbReference type="SAM" id="MobiDB-lite"/>
    </source>
</evidence>
<comment type="similarity">
    <text evidence="2 5">Belongs to the HSF family.</text>
</comment>
<feature type="compositionally biased region" description="Basic and acidic residues" evidence="6">
    <location>
        <begin position="318"/>
        <end position="329"/>
    </location>
</feature>
<dbReference type="Pfam" id="PF00447">
    <property type="entry name" value="HSF_DNA-bind"/>
    <property type="match status" value="1"/>
</dbReference>
<dbReference type="AlphaFoldDB" id="A0AAD5PGW7"/>
<organism evidence="8 9">
    <name type="scientific">Phascolomyces articulosus</name>
    <dbReference type="NCBI Taxonomy" id="60185"/>
    <lineage>
        <taxon>Eukaryota</taxon>
        <taxon>Fungi</taxon>
        <taxon>Fungi incertae sedis</taxon>
        <taxon>Mucoromycota</taxon>
        <taxon>Mucoromycotina</taxon>
        <taxon>Mucoromycetes</taxon>
        <taxon>Mucorales</taxon>
        <taxon>Lichtheimiaceae</taxon>
        <taxon>Phascolomyces</taxon>
    </lineage>
</organism>
<evidence type="ECO:0000256" key="1">
    <source>
        <dbReference type="ARBA" id="ARBA00004123"/>
    </source>
</evidence>
<keyword evidence="9" id="KW-1185">Reference proteome</keyword>
<proteinExistence type="inferred from homology"/>
<protein>
    <submittedName>
        <fullName evidence="8">HSF-type DNA-binding-domain-containing protein</fullName>
    </submittedName>
</protein>
<dbReference type="SUPFAM" id="SSF46785">
    <property type="entry name" value="Winged helix' DNA-binding domain"/>
    <property type="match status" value="1"/>
</dbReference>
<dbReference type="GO" id="GO:0003700">
    <property type="term" value="F:DNA-binding transcription factor activity"/>
    <property type="evidence" value="ECO:0007669"/>
    <property type="project" value="InterPro"/>
</dbReference>
<dbReference type="InterPro" id="IPR036390">
    <property type="entry name" value="WH_DNA-bd_sf"/>
</dbReference>
<feature type="domain" description="HSF-type DNA-binding" evidence="7">
    <location>
        <begin position="50"/>
        <end position="181"/>
    </location>
</feature>
<comment type="subcellular location">
    <subcellularLocation>
        <location evidence="1">Nucleus</location>
    </subcellularLocation>
</comment>
<evidence type="ECO:0000313" key="9">
    <source>
        <dbReference type="Proteomes" id="UP001209540"/>
    </source>
</evidence>
<feature type="region of interest" description="Disordered" evidence="6">
    <location>
        <begin position="1"/>
        <end position="41"/>
    </location>
</feature>